<dbReference type="InterPro" id="IPR002401">
    <property type="entry name" value="Cyt_P450_E_grp-I"/>
</dbReference>
<keyword evidence="5 11" id="KW-0479">Metal-binding</keyword>
<evidence type="ECO:0000256" key="11">
    <source>
        <dbReference type="PIRSR" id="PIRSR602401-1"/>
    </source>
</evidence>
<dbReference type="Pfam" id="PF00067">
    <property type="entry name" value="p450"/>
    <property type="match status" value="1"/>
</dbReference>
<dbReference type="EMBL" id="MNCJ02000327">
    <property type="protein sequence ID" value="KAF5777603.1"/>
    <property type="molecule type" value="Genomic_DNA"/>
</dbReference>
<evidence type="ECO:0000256" key="9">
    <source>
        <dbReference type="ARBA" id="ARBA00023033"/>
    </source>
</evidence>
<evidence type="ECO:0000256" key="13">
    <source>
        <dbReference type="SAM" id="Phobius"/>
    </source>
</evidence>
<dbReference type="GO" id="GO:0020037">
    <property type="term" value="F:heme binding"/>
    <property type="evidence" value="ECO:0007669"/>
    <property type="project" value="InterPro"/>
</dbReference>
<evidence type="ECO:0000256" key="1">
    <source>
        <dbReference type="ARBA" id="ARBA00004370"/>
    </source>
</evidence>
<evidence type="ECO:0000256" key="12">
    <source>
        <dbReference type="RuleBase" id="RU000461"/>
    </source>
</evidence>
<keyword evidence="10 13" id="KW-0472">Membrane</keyword>
<evidence type="ECO:0000256" key="3">
    <source>
        <dbReference type="ARBA" id="ARBA00022617"/>
    </source>
</evidence>
<dbReference type="AlphaFoldDB" id="A0A251T221"/>
<dbReference type="PROSITE" id="PS00086">
    <property type="entry name" value="CYTOCHROME_P450"/>
    <property type="match status" value="1"/>
</dbReference>
<evidence type="ECO:0000256" key="10">
    <source>
        <dbReference type="ARBA" id="ARBA00023136"/>
    </source>
</evidence>
<evidence type="ECO:0000256" key="8">
    <source>
        <dbReference type="ARBA" id="ARBA00023004"/>
    </source>
</evidence>
<evidence type="ECO:0000256" key="7">
    <source>
        <dbReference type="ARBA" id="ARBA00023002"/>
    </source>
</evidence>
<keyword evidence="8 11" id="KW-0408">Iron</keyword>
<keyword evidence="7 12" id="KW-0560">Oxidoreductase</keyword>
<dbReference type="EC" id="1.14.19.62" evidence="14"/>
<reference evidence="15" key="2">
    <citation type="submission" date="2017-02" db="EMBL/GenBank/DDBJ databases">
        <title>Sunflower complete genome.</title>
        <authorList>
            <person name="Langlade N."/>
            <person name="Munos S."/>
        </authorList>
    </citation>
    <scope>NUCLEOTIDE SEQUENCE [LARGE SCALE GENOMIC DNA]</scope>
    <source>
        <tissue evidence="15">Leaves</tissue>
    </source>
</reference>
<dbReference type="InterPro" id="IPR017972">
    <property type="entry name" value="Cyt_P450_CS"/>
</dbReference>
<evidence type="ECO:0000256" key="4">
    <source>
        <dbReference type="ARBA" id="ARBA00022692"/>
    </source>
</evidence>
<dbReference type="PANTHER" id="PTHR24282">
    <property type="entry name" value="CYTOCHROME P450 FAMILY MEMBER"/>
    <property type="match status" value="1"/>
</dbReference>
<evidence type="ECO:0000256" key="5">
    <source>
        <dbReference type="ARBA" id="ARBA00022723"/>
    </source>
</evidence>
<reference evidence="14" key="3">
    <citation type="submission" date="2020-06" db="EMBL/GenBank/DDBJ databases">
        <title>Helianthus annuus Genome sequencing and assembly Release 2.</title>
        <authorList>
            <person name="Gouzy J."/>
            <person name="Langlade N."/>
            <person name="Munos S."/>
        </authorList>
    </citation>
    <scope>NUCLEOTIDE SEQUENCE</scope>
    <source>
        <tissue evidence="14">Leaves</tissue>
    </source>
</reference>
<evidence type="ECO:0000313" key="14">
    <source>
        <dbReference type="EMBL" id="KAF5777603.1"/>
    </source>
</evidence>
<dbReference type="GO" id="GO:0016020">
    <property type="term" value="C:membrane"/>
    <property type="evidence" value="ECO:0007669"/>
    <property type="project" value="UniProtKB-SubCell"/>
</dbReference>
<dbReference type="STRING" id="4232.A0A251T221"/>
<dbReference type="GO" id="GO:0005506">
    <property type="term" value="F:iron ion binding"/>
    <property type="evidence" value="ECO:0007669"/>
    <property type="project" value="InterPro"/>
</dbReference>
<dbReference type="InterPro" id="IPR001128">
    <property type="entry name" value="Cyt_P450"/>
</dbReference>
<dbReference type="OMA" id="NDENCQF"/>
<keyword evidence="4 13" id="KW-0812">Transmembrane</keyword>
<accession>A0A251T221</accession>
<evidence type="ECO:0000256" key="6">
    <source>
        <dbReference type="ARBA" id="ARBA00022989"/>
    </source>
</evidence>
<keyword evidence="16" id="KW-1185">Reference proteome</keyword>
<protein>
    <submittedName>
        <fullName evidence="15">Putative cytochrome P450</fullName>
    </submittedName>
    <submittedName>
        <fullName evidence="14">Secologanin synthase</fullName>
        <ecNumber evidence="14">1.14.19.62</ecNumber>
    </submittedName>
</protein>
<feature type="transmembrane region" description="Helical" evidence="13">
    <location>
        <begin position="39"/>
        <end position="61"/>
    </location>
</feature>
<dbReference type="InterPro" id="IPR050665">
    <property type="entry name" value="Cytochrome_P450_Monooxygen"/>
</dbReference>
<sequence length="556" mass="63704">MRPSLITTLACNKHHHSINTTFLHHFVIRFRKLSLKMEASGAGFGVAVIVIILGWCSWRMYNFLWLKPKRTEMFLRNQGLKGNSYKFFLGDFREMVKMVNDAKTKPINQKSDAIPRVLPFEHKYLSAYGKNFFTWLGPVPVVHVTEPALVKEVLTNSYEFQKPRGGDPLFKLLITGIASFDTDEWSKHRRIINPAFHAEKLKSMVPAFYKCCAEMINKWDDILKSKSSGEVDIVPYIKRMSCDVISNNAFGSSFNDGQTQRIFDLLAELVDFVVKSKQTVYIPGSSLLPTKRNLRMKEIKRELTGMIRNVVEERLTAVKQGEPNKEDLLGILLESNSETIKEHGNEKSGLSIDEIIEECQLFYVIGHETTENFIIWTMVLLAQHPEWQTRARDEVVQAFGKKTPDSRDALNRLKTLNMILNEALRLYPPAPIMPRMIYQDTKLGDMTLPAGTIINLHIMLMHHDRDLWGDDVKEFKPERFSEGVSKVTKGQTSFIPFSTGPRICLALNSTMLEAKMVLAMTLQHFRFELSPSYSHAPYVYVALEPQFGVPMILHKL</sequence>
<dbReference type="GO" id="GO:0004497">
    <property type="term" value="F:monooxygenase activity"/>
    <property type="evidence" value="ECO:0000318"/>
    <property type="project" value="GO_Central"/>
</dbReference>
<gene>
    <name evidence="15" type="ORF">HannXRQ_Chr12g0367321</name>
    <name evidence="14" type="ORF">HanXRQr2_Chr12g0537611</name>
</gene>
<dbReference type="PRINTS" id="PR00463">
    <property type="entry name" value="EP450I"/>
</dbReference>
<reference evidence="14 16" key="1">
    <citation type="journal article" date="2017" name="Nature">
        <title>The sunflower genome provides insights into oil metabolism, flowering and Asterid evolution.</title>
        <authorList>
            <person name="Badouin H."/>
            <person name="Gouzy J."/>
            <person name="Grassa C.J."/>
            <person name="Murat F."/>
            <person name="Staton S.E."/>
            <person name="Cottret L."/>
            <person name="Lelandais-Briere C."/>
            <person name="Owens G.L."/>
            <person name="Carrere S."/>
            <person name="Mayjonade B."/>
            <person name="Legrand L."/>
            <person name="Gill N."/>
            <person name="Kane N.C."/>
            <person name="Bowers J.E."/>
            <person name="Hubner S."/>
            <person name="Bellec A."/>
            <person name="Berard A."/>
            <person name="Berges H."/>
            <person name="Blanchet N."/>
            <person name="Boniface M.C."/>
            <person name="Brunel D."/>
            <person name="Catrice O."/>
            <person name="Chaidir N."/>
            <person name="Claudel C."/>
            <person name="Donnadieu C."/>
            <person name="Faraut T."/>
            <person name="Fievet G."/>
            <person name="Helmstetter N."/>
            <person name="King M."/>
            <person name="Knapp S.J."/>
            <person name="Lai Z."/>
            <person name="Le Paslier M.C."/>
            <person name="Lippi Y."/>
            <person name="Lorenzon L."/>
            <person name="Mandel J.R."/>
            <person name="Marage G."/>
            <person name="Marchand G."/>
            <person name="Marquand E."/>
            <person name="Bret-Mestries E."/>
            <person name="Morien E."/>
            <person name="Nambeesan S."/>
            <person name="Nguyen T."/>
            <person name="Pegot-Espagnet P."/>
            <person name="Pouilly N."/>
            <person name="Raftis F."/>
            <person name="Sallet E."/>
            <person name="Schiex T."/>
            <person name="Thomas J."/>
            <person name="Vandecasteele C."/>
            <person name="Vares D."/>
            <person name="Vear F."/>
            <person name="Vautrin S."/>
            <person name="Crespi M."/>
            <person name="Mangin B."/>
            <person name="Burke J.M."/>
            <person name="Salse J."/>
            <person name="Munos S."/>
            <person name="Vincourt P."/>
            <person name="Rieseberg L.H."/>
            <person name="Langlade N.B."/>
        </authorList>
    </citation>
    <scope>NUCLEOTIDE SEQUENCE [LARGE SCALE GENOMIC DNA]</scope>
    <source>
        <strain evidence="16">cv. SF193</strain>
        <tissue evidence="14">Leaves</tissue>
    </source>
</reference>
<dbReference type="InterPro" id="IPR036396">
    <property type="entry name" value="Cyt_P450_sf"/>
</dbReference>
<evidence type="ECO:0000313" key="15">
    <source>
        <dbReference type="EMBL" id="OTG04883.1"/>
    </source>
</evidence>
<dbReference type="Gene3D" id="1.10.630.10">
    <property type="entry name" value="Cytochrome P450"/>
    <property type="match status" value="1"/>
</dbReference>
<dbReference type="InParanoid" id="A0A251T221"/>
<keyword evidence="3 11" id="KW-0349">Heme</keyword>
<keyword evidence="6 13" id="KW-1133">Transmembrane helix</keyword>
<feature type="binding site" description="axial binding residue" evidence="11">
    <location>
        <position position="504"/>
    </location>
    <ligand>
        <name>heme</name>
        <dbReference type="ChEBI" id="CHEBI:30413"/>
    </ligand>
    <ligandPart>
        <name>Fe</name>
        <dbReference type="ChEBI" id="CHEBI:18248"/>
    </ligandPart>
</feature>
<dbReference type="PRINTS" id="PR00385">
    <property type="entry name" value="P450"/>
</dbReference>
<organism evidence="15 16">
    <name type="scientific">Helianthus annuus</name>
    <name type="common">Common sunflower</name>
    <dbReference type="NCBI Taxonomy" id="4232"/>
    <lineage>
        <taxon>Eukaryota</taxon>
        <taxon>Viridiplantae</taxon>
        <taxon>Streptophyta</taxon>
        <taxon>Embryophyta</taxon>
        <taxon>Tracheophyta</taxon>
        <taxon>Spermatophyta</taxon>
        <taxon>Magnoliopsida</taxon>
        <taxon>eudicotyledons</taxon>
        <taxon>Gunneridae</taxon>
        <taxon>Pentapetalae</taxon>
        <taxon>asterids</taxon>
        <taxon>campanulids</taxon>
        <taxon>Asterales</taxon>
        <taxon>Asteraceae</taxon>
        <taxon>Asteroideae</taxon>
        <taxon>Heliantheae alliance</taxon>
        <taxon>Heliantheae</taxon>
        <taxon>Helianthus</taxon>
    </lineage>
</organism>
<dbReference type="EMBL" id="CM007901">
    <property type="protein sequence ID" value="OTG04883.1"/>
    <property type="molecule type" value="Genomic_DNA"/>
</dbReference>
<proteinExistence type="inferred from homology"/>
<dbReference type="SUPFAM" id="SSF48264">
    <property type="entry name" value="Cytochrome P450"/>
    <property type="match status" value="1"/>
</dbReference>
<keyword evidence="9 12" id="KW-0503">Monooxygenase</keyword>
<dbReference type="GO" id="GO:0016705">
    <property type="term" value="F:oxidoreductase activity, acting on paired donors, with incorporation or reduction of molecular oxygen"/>
    <property type="evidence" value="ECO:0007669"/>
    <property type="project" value="InterPro"/>
</dbReference>
<dbReference type="Gramene" id="mRNA:HanXRQr2_Chr12g0537611">
    <property type="protein sequence ID" value="mRNA:HanXRQr2_Chr12g0537611"/>
    <property type="gene ID" value="HanXRQr2_Chr12g0537611"/>
</dbReference>
<dbReference type="GO" id="GO:0050616">
    <property type="term" value="F:secologanin synthase activity"/>
    <property type="evidence" value="ECO:0007669"/>
    <property type="project" value="UniProtKB-EC"/>
</dbReference>
<dbReference type="Proteomes" id="UP000215914">
    <property type="component" value="Chromosome 12"/>
</dbReference>
<comment type="subcellular location">
    <subcellularLocation>
        <location evidence="1">Membrane</location>
    </subcellularLocation>
</comment>
<comment type="cofactor">
    <cofactor evidence="11">
        <name>heme</name>
        <dbReference type="ChEBI" id="CHEBI:30413"/>
    </cofactor>
</comment>
<evidence type="ECO:0000313" key="16">
    <source>
        <dbReference type="Proteomes" id="UP000215914"/>
    </source>
</evidence>
<comment type="similarity">
    <text evidence="2 12">Belongs to the cytochrome P450 family.</text>
</comment>
<dbReference type="FunCoup" id="A0A251T221">
    <property type="interactions" value="1184"/>
</dbReference>
<evidence type="ECO:0000256" key="2">
    <source>
        <dbReference type="ARBA" id="ARBA00010617"/>
    </source>
</evidence>
<name>A0A251T221_HELAN</name>
<dbReference type="PANTHER" id="PTHR24282:SF254">
    <property type="entry name" value="CYTOCHROME P450 CYP72A219-LIKE"/>
    <property type="match status" value="1"/>
</dbReference>